<feature type="transmembrane region" description="Helical" evidence="6">
    <location>
        <begin position="338"/>
        <end position="360"/>
    </location>
</feature>
<dbReference type="Proteomes" id="UP001629113">
    <property type="component" value="Unassembled WGS sequence"/>
</dbReference>
<keyword evidence="3 6" id="KW-1133">Transmembrane helix</keyword>
<feature type="transmembrane region" description="Helical" evidence="6">
    <location>
        <begin position="178"/>
        <end position="200"/>
    </location>
</feature>
<gene>
    <name evidence="8" type="ORF">PVAG01_04519</name>
</gene>
<evidence type="ECO:0000256" key="2">
    <source>
        <dbReference type="ARBA" id="ARBA00022692"/>
    </source>
</evidence>
<feature type="domain" description="G-protein coupled receptors family 2 profile 2" evidence="7">
    <location>
        <begin position="26"/>
        <end position="199"/>
    </location>
</feature>
<feature type="transmembrane region" description="Helical" evidence="6">
    <location>
        <begin position="62"/>
        <end position="79"/>
    </location>
</feature>
<evidence type="ECO:0000256" key="6">
    <source>
        <dbReference type="SAM" id="Phobius"/>
    </source>
</evidence>
<dbReference type="PANTHER" id="PTHR23112">
    <property type="entry name" value="G PROTEIN-COUPLED RECEPTOR 157-RELATED"/>
    <property type="match status" value="1"/>
</dbReference>
<dbReference type="Gene3D" id="1.20.1070.10">
    <property type="entry name" value="Rhodopsin 7-helix transmembrane proteins"/>
    <property type="match status" value="1"/>
</dbReference>
<evidence type="ECO:0000256" key="3">
    <source>
        <dbReference type="ARBA" id="ARBA00022989"/>
    </source>
</evidence>
<accession>A0ABR4PPC6</accession>
<organism evidence="8 9">
    <name type="scientific">Phlyctema vagabunda</name>
    <dbReference type="NCBI Taxonomy" id="108571"/>
    <lineage>
        <taxon>Eukaryota</taxon>
        <taxon>Fungi</taxon>
        <taxon>Dikarya</taxon>
        <taxon>Ascomycota</taxon>
        <taxon>Pezizomycotina</taxon>
        <taxon>Leotiomycetes</taxon>
        <taxon>Helotiales</taxon>
        <taxon>Dermateaceae</taxon>
        <taxon>Phlyctema</taxon>
    </lineage>
</organism>
<feature type="compositionally biased region" description="Basic and acidic residues" evidence="5">
    <location>
        <begin position="288"/>
        <end position="307"/>
    </location>
</feature>
<evidence type="ECO:0000259" key="7">
    <source>
        <dbReference type="PROSITE" id="PS50261"/>
    </source>
</evidence>
<reference evidence="8 9" key="1">
    <citation type="submission" date="2024-06" db="EMBL/GenBank/DDBJ databases">
        <title>Complete genome of Phlyctema vagabunda strain 19-DSS-EL-015.</title>
        <authorList>
            <person name="Fiorenzani C."/>
        </authorList>
    </citation>
    <scope>NUCLEOTIDE SEQUENCE [LARGE SCALE GENOMIC DNA]</scope>
    <source>
        <strain evidence="8 9">19-DSS-EL-015</strain>
    </source>
</reference>
<dbReference type="SUPFAM" id="SSF81321">
    <property type="entry name" value="Family A G protein-coupled receptor-like"/>
    <property type="match status" value="1"/>
</dbReference>
<dbReference type="PROSITE" id="PS50261">
    <property type="entry name" value="G_PROTEIN_RECEP_F2_4"/>
    <property type="match status" value="1"/>
</dbReference>
<feature type="transmembrane region" description="Helical" evidence="6">
    <location>
        <begin position="135"/>
        <end position="154"/>
    </location>
</feature>
<keyword evidence="2 6" id="KW-0812">Transmembrane</keyword>
<keyword evidence="4 6" id="KW-0472">Membrane</keyword>
<name>A0ABR4PPC6_9HELO</name>
<proteinExistence type="predicted"/>
<comment type="subcellular location">
    <subcellularLocation>
        <location evidence="1">Membrane</location>
        <topology evidence="1">Multi-pass membrane protein</topology>
    </subcellularLocation>
</comment>
<dbReference type="InterPro" id="IPR017981">
    <property type="entry name" value="GPCR_2-like_7TM"/>
</dbReference>
<keyword evidence="9" id="KW-1185">Reference proteome</keyword>
<sequence length="474" mass="53975">MESQGVLTSIAKELSRRSTLEQLDSIVICERVTSAISLVSCLAIIATFIFDSTFRKHINRLIFYASFGNIMTNVATLMGRSGIHNPNSFECQFQGVLIQWFMPADSYWTLAMAYNVYLTFYRNGSSETLRKMEKWYFTFCYGLPGIPALVFVAVKTKANGRFYGDATLWCWISSEWDIFRFITFYGPVWLATFGNIFIYCRCGGEIYQKQKQLKGLQSPKDIVIFDPWDNVKITEVHVTSEKIEHEGPNGTFYESGSSDLQLEHEKSEVPGAPGSYSVSVSTQQRLHRQNDPSEMQRPKTADTHDGSQDITSFGSQTSGRKSLRTAPRQQATINANSAAVGYAKVAALIFIAMLVTWIPSSANRLYSIVHSGKTSVALEFISATVLPLQGFWNALIYFYTSRFQTRELYRHILFYLSRKSHPSPISDISTYDRSPFARTRSRMSRQTRRRDGYEEDDDMTELSNMRRTQSDSKV</sequence>
<feature type="transmembrane region" description="Helical" evidence="6">
    <location>
        <begin position="106"/>
        <end position="123"/>
    </location>
</feature>
<evidence type="ECO:0000256" key="1">
    <source>
        <dbReference type="ARBA" id="ARBA00004141"/>
    </source>
</evidence>
<evidence type="ECO:0000313" key="8">
    <source>
        <dbReference type="EMBL" id="KAL3425238.1"/>
    </source>
</evidence>
<evidence type="ECO:0000313" key="9">
    <source>
        <dbReference type="Proteomes" id="UP001629113"/>
    </source>
</evidence>
<feature type="compositionally biased region" description="Basic residues" evidence="5">
    <location>
        <begin position="439"/>
        <end position="448"/>
    </location>
</feature>
<feature type="compositionally biased region" description="Polar residues" evidence="5">
    <location>
        <begin position="308"/>
        <end position="320"/>
    </location>
</feature>
<evidence type="ECO:0000256" key="5">
    <source>
        <dbReference type="SAM" id="MobiDB-lite"/>
    </source>
</evidence>
<dbReference type="PANTHER" id="PTHR23112:SF22">
    <property type="entry name" value="G-PROTEIN COUPLED RECEPTOR"/>
    <property type="match status" value="1"/>
</dbReference>
<dbReference type="Pfam" id="PF05462">
    <property type="entry name" value="Dicty_CAR"/>
    <property type="match status" value="1"/>
</dbReference>
<feature type="transmembrane region" description="Helical" evidence="6">
    <location>
        <begin position="32"/>
        <end position="50"/>
    </location>
</feature>
<dbReference type="EMBL" id="JBFCZG010000003">
    <property type="protein sequence ID" value="KAL3425238.1"/>
    <property type="molecule type" value="Genomic_DNA"/>
</dbReference>
<feature type="transmembrane region" description="Helical" evidence="6">
    <location>
        <begin position="380"/>
        <end position="400"/>
    </location>
</feature>
<comment type="caution">
    <text evidence="8">The sequence shown here is derived from an EMBL/GenBank/DDBJ whole genome shotgun (WGS) entry which is preliminary data.</text>
</comment>
<feature type="region of interest" description="Disordered" evidence="5">
    <location>
        <begin position="263"/>
        <end position="328"/>
    </location>
</feature>
<evidence type="ECO:0000256" key="4">
    <source>
        <dbReference type="ARBA" id="ARBA00023136"/>
    </source>
</evidence>
<protein>
    <submittedName>
        <fullName evidence="8">G-protein coupled receptor 1-like protein 1</fullName>
    </submittedName>
</protein>
<feature type="region of interest" description="Disordered" evidence="5">
    <location>
        <begin position="436"/>
        <end position="474"/>
    </location>
</feature>